<dbReference type="NCBIfam" id="TIGR00557">
    <property type="entry name" value="pdxA"/>
    <property type="match status" value="1"/>
</dbReference>
<evidence type="ECO:0000256" key="9">
    <source>
        <dbReference type="ARBA" id="ARBA00023285"/>
    </source>
</evidence>
<reference evidence="11" key="1">
    <citation type="submission" date="2022-05" db="EMBL/GenBank/DDBJ databases">
        <title>Impact of host demography and evolutionary history on endosymbiont molecular evolution: a test in carpenter ants (Genus Camponotus) and their Blochmannia endosymbionts.</title>
        <authorList>
            <person name="Manthey J.D."/>
            <person name="Giron J.C."/>
            <person name="Hruska J.P."/>
        </authorList>
    </citation>
    <scope>NUCLEOTIDE SEQUENCE</scope>
    <source>
        <strain evidence="11">C-039</strain>
    </source>
</reference>
<dbReference type="GO" id="GO:0050570">
    <property type="term" value="F:4-hydroxythreonine-4-phosphate dehydrogenase activity"/>
    <property type="evidence" value="ECO:0007669"/>
    <property type="project" value="UniProtKB-UniRule"/>
</dbReference>
<evidence type="ECO:0000256" key="3">
    <source>
        <dbReference type="ARBA" id="ARBA00022833"/>
    </source>
</evidence>
<evidence type="ECO:0000313" key="11">
    <source>
        <dbReference type="EMBL" id="URJ28051.1"/>
    </source>
</evidence>
<feature type="binding site" evidence="10">
    <location>
        <position position="170"/>
    </location>
    <ligand>
        <name>a divalent metal cation</name>
        <dbReference type="ChEBI" id="CHEBI:60240"/>
        <note>ligand shared between dimeric partners</note>
    </ligand>
</feature>
<comment type="subcellular location">
    <subcellularLocation>
        <location evidence="10">Cytoplasm</location>
    </subcellularLocation>
</comment>
<comment type="similarity">
    <text evidence="10">Belongs to the PdxA family.</text>
</comment>
<evidence type="ECO:0000256" key="8">
    <source>
        <dbReference type="ARBA" id="ARBA00023096"/>
    </source>
</evidence>
<dbReference type="RefSeq" id="WP_250236427.1">
    <property type="nucleotide sequence ID" value="NZ_CP097753.1"/>
</dbReference>
<keyword evidence="4 10" id="KW-0460">Magnesium</keyword>
<feature type="binding site" evidence="10">
    <location>
        <position position="288"/>
    </location>
    <ligand>
        <name>substrate</name>
    </ligand>
</feature>
<evidence type="ECO:0000256" key="7">
    <source>
        <dbReference type="ARBA" id="ARBA00023027"/>
    </source>
</evidence>
<name>A0A9Q8TXW4_9ENTR</name>
<protein>
    <recommendedName>
        <fullName evidence="10">4-hydroxythreonine-4-phosphate dehydrogenase</fullName>
        <ecNumber evidence="10">1.1.1.262</ecNumber>
    </recommendedName>
    <alternativeName>
        <fullName evidence="10">4-(phosphohydroxy)-L-threonine dehydrogenase</fullName>
    </alternativeName>
</protein>
<comment type="function">
    <text evidence="10">Catalyzes the NAD(P)-dependent oxidation of 4-(phosphooxy)-L-threonine (HTP) into 2-amino-3-oxo-4-(phosphooxy)butyric acid which spontaneously decarboxylates to form 3-amino-2-oxopropyl phosphate (AHAP).</text>
</comment>
<evidence type="ECO:0000313" key="12">
    <source>
        <dbReference type="Proteomes" id="UP001056209"/>
    </source>
</evidence>
<keyword evidence="8 10" id="KW-0664">Pyridoxine biosynthesis</keyword>
<comment type="cofactor">
    <cofactor evidence="10">
        <name>Zn(2+)</name>
        <dbReference type="ChEBI" id="CHEBI:29105"/>
    </cofactor>
    <cofactor evidence="10">
        <name>Mg(2+)</name>
        <dbReference type="ChEBI" id="CHEBI:18420"/>
    </cofactor>
    <cofactor evidence="10">
        <name>Co(2+)</name>
        <dbReference type="ChEBI" id="CHEBI:48828"/>
    </cofactor>
    <text evidence="10">Binds 1 divalent metal cation per subunit. Can use ions such as Zn(2+), Mg(2+) or Co(2+).</text>
</comment>
<keyword evidence="7 10" id="KW-0520">NAD</keyword>
<dbReference type="GO" id="GO:0008615">
    <property type="term" value="P:pyridoxine biosynthetic process"/>
    <property type="evidence" value="ECO:0007669"/>
    <property type="project" value="UniProtKB-UniRule"/>
</dbReference>
<proteinExistence type="inferred from homology"/>
<dbReference type="GO" id="GO:0051287">
    <property type="term" value="F:NAD binding"/>
    <property type="evidence" value="ECO:0007669"/>
    <property type="project" value="InterPro"/>
</dbReference>
<comment type="miscellaneous">
    <text evidence="10">The active site is located at the dimer interface.</text>
</comment>
<evidence type="ECO:0000256" key="10">
    <source>
        <dbReference type="HAMAP-Rule" id="MF_00536"/>
    </source>
</evidence>
<feature type="binding site" evidence="10">
    <location>
        <position position="297"/>
    </location>
    <ligand>
        <name>substrate</name>
    </ligand>
</feature>
<dbReference type="Proteomes" id="UP001056209">
    <property type="component" value="Chromosome"/>
</dbReference>
<dbReference type="EMBL" id="CP097753">
    <property type="protein sequence ID" value="URJ28051.1"/>
    <property type="molecule type" value="Genomic_DNA"/>
</dbReference>
<dbReference type="HAMAP" id="MF_00536">
    <property type="entry name" value="PdxA"/>
    <property type="match status" value="1"/>
</dbReference>
<keyword evidence="2 10" id="KW-0479">Metal-binding</keyword>
<dbReference type="AlphaFoldDB" id="A0A9Q8TXW4"/>
<keyword evidence="1 10" id="KW-0963">Cytoplasm</keyword>
<evidence type="ECO:0000256" key="6">
    <source>
        <dbReference type="ARBA" id="ARBA00023002"/>
    </source>
</evidence>
<comment type="subunit">
    <text evidence="10">Homodimer.</text>
</comment>
<dbReference type="GO" id="GO:0000287">
    <property type="term" value="F:magnesium ion binding"/>
    <property type="evidence" value="ECO:0007669"/>
    <property type="project" value="UniProtKB-UniRule"/>
</dbReference>
<feature type="binding site" evidence="10">
    <location>
        <position position="141"/>
    </location>
    <ligand>
        <name>substrate</name>
    </ligand>
</feature>
<dbReference type="PANTHER" id="PTHR30004">
    <property type="entry name" value="4-HYDROXYTHREONINE-4-PHOSPHATE DEHYDROGENASE"/>
    <property type="match status" value="1"/>
</dbReference>
<gene>
    <name evidence="10 11" type="primary">pdxA</name>
    <name evidence="11" type="ORF">M9393_02610</name>
</gene>
<dbReference type="SUPFAM" id="SSF53659">
    <property type="entry name" value="Isocitrate/Isopropylmalate dehydrogenase-like"/>
    <property type="match status" value="1"/>
</dbReference>
<evidence type="ECO:0000256" key="2">
    <source>
        <dbReference type="ARBA" id="ARBA00022723"/>
    </source>
</evidence>
<evidence type="ECO:0000256" key="5">
    <source>
        <dbReference type="ARBA" id="ARBA00022857"/>
    </source>
</evidence>
<sequence length="339" mass="37027">MIKTNKKLQRIIITTGEPAGIGPDVIIMSAQKKWPVELVVCADPYLLLDRASQINLPLKLRSYHANKTASPCVPGELSILKVLLPKKSVPGRLNINNNDYVINTLKRASQGCLNKEFSALVTGPVHKAILNKGNIAFCGHTEFLSHINKCKKTVMMLSNSKLRIALATTHIPILSVPKVITQKSLCDTISILAKGLTQYFGILCPKIYVCGLNPHAGESGYIGQEEIETIIPALNILKKHTNYEIIGPLSADTIFQSKYTQHADVILVMYHDQGLPVLKYSGFGQSVNITFGLPFIRTSVDHGTALELSGTGLALPNSMIMAITVAINMANKLHEKNIL</sequence>
<evidence type="ECO:0000256" key="1">
    <source>
        <dbReference type="ARBA" id="ARBA00022490"/>
    </source>
</evidence>
<evidence type="ECO:0000256" key="4">
    <source>
        <dbReference type="ARBA" id="ARBA00022842"/>
    </source>
</evidence>
<accession>A0A9Q8TXW4</accession>
<comment type="catalytic activity">
    <reaction evidence="10">
        <text>4-(phosphooxy)-L-threonine + NAD(+) = 3-amino-2-oxopropyl phosphate + CO2 + NADH</text>
        <dbReference type="Rhea" id="RHEA:32275"/>
        <dbReference type="ChEBI" id="CHEBI:16526"/>
        <dbReference type="ChEBI" id="CHEBI:57279"/>
        <dbReference type="ChEBI" id="CHEBI:57540"/>
        <dbReference type="ChEBI" id="CHEBI:57945"/>
        <dbReference type="ChEBI" id="CHEBI:58452"/>
        <dbReference type="EC" id="1.1.1.262"/>
    </reaction>
</comment>
<comment type="pathway">
    <text evidence="10">Cofactor biosynthesis; pyridoxine 5'-phosphate biosynthesis; pyridoxine 5'-phosphate from D-erythrose 4-phosphate: step 4/5.</text>
</comment>
<keyword evidence="3 10" id="KW-0862">Zinc</keyword>
<dbReference type="GO" id="GO:0005737">
    <property type="term" value="C:cytoplasm"/>
    <property type="evidence" value="ECO:0007669"/>
    <property type="project" value="UniProtKB-SubCell"/>
</dbReference>
<dbReference type="Pfam" id="PF04166">
    <property type="entry name" value="PdxA"/>
    <property type="match status" value="1"/>
</dbReference>
<dbReference type="GO" id="GO:0042823">
    <property type="term" value="P:pyridoxal phosphate biosynthetic process"/>
    <property type="evidence" value="ECO:0007669"/>
    <property type="project" value="UniProtKB-UniRule"/>
</dbReference>
<dbReference type="GO" id="GO:0050897">
    <property type="term" value="F:cobalt ion binding"/>
    <property type="evidence" value="ECO:0007669"/>
    <property type="project" value="UniProtKB-UniRule"/>
</dbReference>
<dbReference type="PANTHER" id="PTHR30004:SF5">
    <property type="entry name" value="4-HYDROXYTHREONINE-4-PHOSPHATE DEHYDROGENASE"/>
    <property type="match status" value="1"/>
</dbReference>
<feature type="binding site" evidence="10">
    <location>
        <position position="140"/>
    </location>
    <ligand>
        <name>substrate</name>
    </ligand>
</feature>
<dbReference type="GO" id="GO:0008270">
    <property type="term" value="F:zinc ion binding"/>
    <property type="evidence" value="ECO:0007669"/>
    <property type="project" value="UniProtKB-UniRule"/>
</dbReference>
<dbReference type="InterPro" id="IPR037510">
    <property type="entry name" value="PdxA"/>
</dbReference>
<feature type="binding site" evidence="10">
    <location>
        <position position="215"/>
    </location>
    <ligand>
        <name>a divalent metal cation</name>
        <dbReference type="ChEBI" id="CHEBI:60240"/>
        <note>ligand shared between dimeric partners</note>
    </ligand>
</feature>
<dbReference type="InterPro" id="IPR005255">
    <property type="entry name" value="PdxA_fam"/>
</dbReference>
<feature type="binding site" evidence="10">
    <location>
        <position position="279"/>
    </location>
    <ligand>
        <name>substrate</name>
    </ligand>
</feature>
<keyword evidence="5 10" id="KW-0521">NADP</keyword>
<organism evidence="11 12">
    <name type="scientific">Candidatus Blochmannia vicinus</name>
    <name type="common">nom. nud.</name>
    <dbReference type="NCBI Taxonomy" id="251540"/>
    <lineage>
        <taxon>Bacteria</taxon>
        <taxon>Pseudomonadati</taxon>
        <taxon>Pseudomonadota</taxon>
        <taxon>Gammaproteobacteria</taxon>
        <taxon>Enterobacterales</taxon>
        <taxon>Enterobacteriaceae</taxon>
        <taxon>ant endosymbionts</taxon>
        <taxon>Candidatus Blochmanniella</taxon>
    </lineage>
</organism>
<keyword evidence="6 10" id="KW-0560">Oxidoreductase</keyword>
<dbReference type="EC" id="1.1.1.262" evidence="10"/>
<keyword evidence="9 10" id="KW-0170">Cobalt</keyword>
<feature type="binding site" evidence="10">
    <location>
        <position position="271"/>
    </location>
    <ligand>
        <name>a divalent metal cation</name>
        <dbReference type="ChEBI" id="CHEBI:60240"/>
        <note>ligand shared between dimeric partners</note>
    </ligand>
</feature>
<dbReference type="Gene3D" id="3.40.718.10">
    <property type="entry name" value="Isopropylmalate Dehydrogenase"/>
    <property type="match status" value="1"/>
</dbReference>